<reference evidence="4 5" key="1">
    <citation type="submission" date="2016-09" db="EMBL/GenBank/DDBJ databases">
        <authorList>
            <person name="Capua I."/>
            <person name="De Benedictis P."/>
            <person name="Joannis T."/>
            <person name="Lombin L.H."/>
            <person name="Cattoli G."/>
        </authorList>
    </citation>
    <scope>NUCLEOTIDE SEQUENCE [LARGE SCALE GENOMIC DNA]</scope>
    <source>
        <strain evidence="4 5">IMI 309357</strain>
    </source>
</reference>
<evidence type="ECO:0000313" key="4">
    <source>
        <dbReference type="EMBL" id="OHE92843.1"/>
    </source>
</evidence>
<organism evidence="4 5">
    <name type="scientific">Colletotrichum orchidophilum</name>
    <dbReference type="NCBI Taxonomy" id="1209926"/>
    <lineage>
        <taxon>Eukaryota</taxon>
        <taxon>Fungi</taxon>
        <taxon>Dikarya</taxon>
        <taxon>Ascomycota</taxon>
        <taxon>Pezizomycotina</taxon>
        <taxon>Sordariomycetes</taxon>
        <taxon>Hypocreomycetidae</taxon>
        <taxon>Glomerellales</taxon>
        <taxon>Glomerellaceae</taxon>
        <taxon>Colletotrichum</taxon>
    </lineage>
</organism>
<feature type="compositionally biased region" description="Polar residues" evidence="2">
    <location>
        <begin position="18"/>
        <end position="27"/>
    </location>
</feature>
<feature type="region of interest" description="Disordered" evidence="2">
    <location>
        <begin position="844"/>
        <end position="868"/>
    </location>
</feature>
<comment type="caution">
    <text evidence="4">The sequence shown here is derived from an EMBL/GenBank/DDBJ whole genome shotgun (WGS) entry which is preliminary data.</text>
</comment>
<proteinExistence type="predicted"/>
<dbReference type="InterPro" id="IPR001138">
    <property type="entry name" value="Zn2Cys6_DnaBD"/>
</dbReference>
<evidence type="ECO:0000256" key="1">
    <source>
        <dbReference type="ARBA" id="ARBA00023242"/>
    </source>
</evidence>
<dbReference type="AlphaFoldDB" id="A0A1G4AUT7"/>
<dbReference type="GO" id="GO:0000981">
    <property type="term" value="F:DNA-binding transcription factor activity, RNA polymerase II-specific"/>
    <property type="evidence" value="ECO:0007669"/>
    <property type="project" value="InterPro"/>
</dbReference>
<feature type="region of interest" description="Disordered" evidence="2">
    <location>
        <begin position="886"/>
        <end position="905"/>
    </location>
</feature>
<feature type="compositionally biased region" description="Pro residues" evidence="2">
    <location>
        <begin position="851"/>
        <end position="865"/>
    </location>
</feature>
<evidence type="ECO:0000256" key="2">
    <source>
        <dbReference type="SAM" id="MobiDB-lite"/>
    </source>
</evidence>
<evidence type="ECO:0000313" key="5">
    <source>
        <dbReference type="Proteomes" id="UP000176998"/>
    </source>
</evidence>
<feature type="compositionally biased region" description="Basic and acidic residues" evidence="2">
    <location>
        <begin position="166"/>
        <end position="181"/>
    </location>
</feature>
<dbReference type="GeneID" id="34564981"/>
<dbReference type="PROSITE" id="PS50048">
    <property type="entry name" value="ZN2_CY6_FUNGAL_2"/>
    <property type="match status" value="1"/>
</dbReference>
<dbReference type="STRING" id="1209926.A0A1G4AUT7"/>
<feature type="domain" description="Zn(2)-C6 fungal-type" evidence="3">
    <location>
        <begin position="510"/>
        <end position="539"/>
    </location>
</feature>
<dbReference type="EMBL" id="MJBS01000135">
    <property type="protein sequence ID" value="OHE92843.1"/>
    <property type="molecule type" value="Genomic_DNA"/>
</dbReference>
<feature type="compositionally biased region" description="Polar residues" evidence="2">
    <location>
        <begin position="142"/>
        <end position="153"/>
    </location>
</feature>
<evidence type="ECO:0000259" key="3">
    <source>
        <dbReference type="PROSITE" id="PS50048"/>
    </source>
</evidence>
<dbReference type="GO" id="GO:0008270">
    <property type="term" value="F:zinc ion binding"/>
    <property type="evidence" value="ECO:0007669"/>
    <property type="project" value="InterPro"/>
</dbReference>
<dbReference type="OrthoDB" id="5232836at2759"/>
<keyword evidence="5" id="KW-1185">Reference proteome</keyword>
<name>A0A1G4AUT7_9PEZI</name>
<keyword evidence="1" id="KW-0539">Nucleus</keyword>
<feature type="compositionally biased region" description="Basic and acidic residues" evidence="2">
    <location>
        <begin position="779"/>
        <end position="794"/>
    </location>
</feature>
<sequence length="1115" mass="123852">MPPKKSNLVPDKICLPTFRQTANTNNGSSSQQPPAQAQQSQPPQRQQRQYESFTSDIDLGPLERYNLQGQEYGTDAQYPAQRFPANANTGFNFPPAGSSSTILPNMPQPQAQFPMTSFMPTRDVRLPPAQYIEPSNQQYTYNYSCTTPLQPQPSKRRLSDVASGREGGREGGEEDGPERPAKKTRRAPAPDLGFWQPALFRKQPSLEVRVPIDNVCDHCRAGGHQNQGCNADFAAQIECNQCCRYRNLTDPNHVCRVLDREYWQKRFANSRPSYPTHEEQTSCCARCKERRGSGRPALCDMDDRVKIGCTPCKNDRVLCRAYNERKARGVGVGVDQPAELMWNRPDPADGSVSRERRPWWRHMCQACQSQGGRRKAEPCSWIKDFRLGDYKCAPCVENNIPCVDPWTGQEYATPYLWTGQGDKIIYDKTTVARKDRNRCTNCATNQANCRGFIGEGDFACIRCTSWGLTCELPGNGSRHPPQELPVMDRKMIGWPGGTKHASDKGMTFRGCKRCRQNGLNCDRKRPCDKCFSQGAAAECDSWVLGKELCKRDQTLGDDAPEYYMALGYGPRGVDDDRAMCLEDRLVGPNMPKHADMMERPPAPVPGEAQSLEGQPVQRQFGGAVGNGYATFFGGDSGVGGTAPPPRGTAAAGYQDVTAPSNPLAFFDPAQPYGNQDHIRLQHNNMMYGDNNAAAKATETGEGFSNWLGNYNQSRHQAGPNNQDFNAQAPFEGQPRNQNEIQYMLGSSYSTSSKALVQMAESPPPIPIDPQLQEAMDVGPESRARDDREQSEITRDISGYMANYARATRFVPIELRNFNPPEVAQTPSAARIGPPLRVLLELKEQPADESPRQPPPPPSWNPPPYDPKLRDLLSRWKKPSLNVFHDVPDAPLASGQQPHDQPCEEVKPGAPDNICKQNVPDGAFCENQEHVAARPKQFVVCNDCNLSSKKTLFEGPHPLMRAEFLNMRNYACGACAITNESSAAFGTPEVPLNPVTGCLCAAKLLGRRLCQHHRYQLAQRLMVQVSLVLEWAITNFGPNMCLFCKQDGVHAKGVESAGDKWTESLVYVCLNCEGVVRESVKSEIMPGIQAWMGGSHPFSLFQEPWMPMEGVEQEGL</sequence>
<gene>
    <name evidence="4" type="ORF">CORC01_11849</name>
</gene>
<feature type="region of interest" description="Disordered" evidence="2">
    <location>
        <begin position="1"/>
        <end position="61"/>
    </location>
</feature>
<feature type="region of interest" description="Disordered" evidence="2">
    <location>
        <begin position="764"/>
        <end position="795"/>
    </location>
</feature>
<feature type="region of interest" description="Disordered" evidence="2">
    <location>
        <begin position="142"/>
        <end position="190"/>
    </location>
</feature>
<protein>
    <recommendedName>
        <fullName evidence="3">Zn(2)-C6 fungal-type domain-containing protein</fullName>
    </recommendedName>
</protein>
<feature type="compositionally biased region" description="Low complexity" evidence="2">
    <location>
        <begin position="28"/>
        <end position="49"/>
    </location>
</feature>
<accession>A0A1G4AUT7</accession>
<dbReference type="RefSeq" id="XP_022470011.1">
    <property type="nucleotide sequence ID" value="XM_022623471.1"/>
</dbReference>
<dbReference type="Proteomes" id="UP000176998">
    <property type="component" value="Unassembled WGS sequence"/>
</dbReference>